<keyword evidence="2" id="KW-1185">Reference proteome</keyword>
<organism evidence="1 2">
    <name type="scientific">Zarea fungicola</name>
    <dbReference type="NCBI Taxonomy" id="93591"/>
    <lineage>
        <taxon>Eukaryota</taxon>
        <taxon>Fungi</taxon>
        <taxon>Dikarya</taxon>
        <taxon>Ascomycota</taxon>
        <taxon>Pezizomycotina</taxon>
        <taxon>Sordariomycetes</taxon>
        <taxon>Hypocreomycetidae</taxon>
        <taxon>Hypocreales</taxon>
        <taxon>Cordycipitaceae</taxon>
        <taxon>Zarea</taxon>
    </lineage>
</organism>
<protein>
    <submittedName>
        <fullName evidence="1">Uncharacterized protein</fullName>
    </submittedName>
</protein>
<dbReference type="Proteomes" id="UP001143910">
    <property type="component" value="Unassembled WGS sequence"/>
</dbReference>
<sequence length="209" mass="23946">MHFQITVFLTSVAVATAVTPCNGARDHIEVADNMINSANPPYVNTHTKQTFCKYATSVSDATEEEMNALEFTSSYAADNLGNTWLVSEELLPVVQITKAYMDQFAVDLPTDIIGDEHYVFNATYFDERLKRVRADPELLQQAHAWVVDAKRRLLDPSLKVKRELESRTYYRCRPNRCQSQRTCVQWERWCNACYQFSCNYYVGGIIDGC</sequence>
<evidence type="ECO:0000313" key="2">
    <source>
        <dbReference type="Proteomes" id="UP001143910"/>
    </source>
</evidence>
<reference evidence="1" key="1">
    <citation type="submission" date="2022-08" db="EMBL/GenBank/DDBJ databases">
        <title>Genome Sequence of Lecanicillium fungicola.</title>
        <authorList>
            <person name="Buettner E."/>
        </authorList>
    </citation>
    <scope>NUCLEOTIDE SEQUENCE</scope>
    <source>
        <strain evidence="1">Babe33</strain>
    </source>
</reference>
<dbReference type="EMBL" id="JANJQO010000287">
    <property type="protein sequence ID" value="KAJ2979405.1"/>
    <property type="molecule type" value="Genomic_DNA"/>
</dbReference>
<comment type="caution">
    <text evidence="1">The sequence shown here is derived from an EMBL/GenBank/DDBJ whole genome shotgun (WGS) entry which is preliminary data.</text>
</comment>
<proteinExistence type="predicted"/>
<name>A0ACC1NKD4_9HYPO</name>
<accession>A0ACC1NKD4</accession>
<gene>
    <name evidence="1" type="ORF">NQ176_g3275</name>
</gene>
<evidence type="ECO:0000313" key="1">
    <source>
        <dbReference type="EMBL" id="KAJ2979405.1"/>
    </source>
</evidence>